<organism evidence="1 2">
    <name type="scientific">Brucella intermedia GD04153</name>
    <dbReference type="NCBI Taxonomy" id="2975438"/>
    <lineage>
        <taxon>Bacteria</taxon>
        <taxon>Pseudomonadati</taxon>
        <taxon>Pseudomonadota</taxon>
        <taxon>Alphaproteobacteria</taxon>
        <taxon>Hyphomicrobiales</taxon>
        <taxon>Brucellaceae</taxon>
        <taxon>Brucella/Ochrobactrum group</taxon>
        <taxon>Brucella</taxon>
    </lineage>
</organism>
<gene>
    <name evidence="1" type="ORF">N7376_11830</name>
</gene>
<protein>
    <submittedName>
        <fullName evidence="1">Uncharacterized protein</fullName>
    </submittedName>
</protein>
<dbReference type="AlphaFoldDB" id="A0AA42H026"/>
<dbReference type="Proteomes" id="UP001158087">
    <property type="component" value="Unassembled WGS sequence"/>
</dbReference>
<sequence length="88" mass="10308">MAAAPDQKRARRKRIMTVIVTVSQYFMRAASGKRGRSFLLLEHFQQKREAVLHGIMRRQKKIERFYEPVLTGNALYSDHLIPRGSFVF</sequence>
<evidence type="ECO:0000313" key="2">
    <source>
        <dbReference type="Proteomes" id="UP001158087"/>
    </source>
</evidence>
<comment type="caution">
    <text evidence="1">The sequence shown here is derived from an EMBL/GenBank/DDBJ whole genome shotgun (WGS) entry which is preliminary data.</text>
</comment>
<dbReference type="EMBL" id="JAODYY010000005">
    <property type="protein sequence ID" value="MDH0124684.1"/>
    <property type="molecule type" value="Genomic_DNA"/>
</dbReference>
<evidence type="ECO:0000313" key="1">
    <source>
        <dbReference type="EMBL" id="MDH0124684.1"/>
    </source>
</evidence>
<accession>A0AA42H026</accession>
<name>A0AA42H026_9HYPH</name>
<reference evidence="1" key="1">
    <citation type="submission" date="2022-09" db="EMBL/GenBank/DDBJ databases">
        <title>Intensive care unit water sources are persistently colonized with multi-drug resistant bacteria and are the site of extensive horizontal gene transfer of antibiotic resistance genes.</title>
        <authorList>
            <person name="Diorio-Toth L."/>
        </authorList>
    </citation>
    <scope>NUCLEOTIDE SEQUENCE</scope>
    <source>
        <strain evidence="1">GD04153</strain>
    </source>
</reference>
<proteinExistence type="predicted"/>